<dbReference type="CDD" id="cd02603">
    <property type="entry name" value="HAD_sEH-N_like"/>
    <property type="match status" value="1"/>
</dbReference>
<dbReference type="NCBIfam" id="TIGR01509">
    <property type="entry name" value="HAD-SF-IA-v3"/>
    <property type="match status" value="1"/>
</dbReference>
<name>A0ABU7H2J6_9SPHI</name>
<dbReference type="InterPro" id="IPR036412">
    <property type="entry name" value="HAD-like_sf"/>
</dbReference>
<dbReference type="InterPro" id="IPR023214">
    <property type="entry name" value="HAD_sf"/>
</dbReference>
<dbReference type="EMBL" id="JAZDQU010000002">
    <property type="protein sequence ID" value="MEE1885453.1"/>
    <property type="molecule type" value="Genomic_DNA"/>
</dbReference>
<dbReference type="InterPro" id="IPR023198">
    <property type="entry name" value="PGP-like_dom2"/>
</dbReference>
<evidence type="ECO:0000313" key="2">
    <source>
        <dbReference type="Proteomes" id="UP001337681"/>
    </source>
</evidence>
<dbReference type="RefSeq" id="WP_330146351.1">
    <property type="nucleotide sequence ID" value="NZ_JAZDQU010000002.1"/>
</dbReference>
<dbReference type="Pfam" id="PF00702">
    <property type="entry name" value="Hydrolase"/>
    <property type="match status" value="1"/>
</dbReference>
<gene>
    <name evidence="1" type="ORF">VRU49_08505</name>
</gene>
<keyword evidence="2" id="KW-1185">Reference proteome</keyword>
<dbReference type="PANTHER" id="PTHR43611:SF3">
    <property type="entry name" value="FLAVIN MONONUCLEOTIDE HYDROLASE 1, CHLOROPLATIC"/>
    <property type="match status" value="1"/>
</dbReference>
<dbReference type="Gene3D" id="3.40.50.1000">
    <property type="entry name" value="HAD superfamily/HAD-like"/>
    <property type="match status" value="1"/>
</dbReference>
<reference evidence="1 2" key="1">
    <citation type="submission" date="2024-01" db="EMBL/GenBank/DDBJ databases">
        <title>Pedobacter sp. nov., isolated from oil-contaminated soil.</title>
        <authorList>
            <person name="Le N.T.T."/>
        </authorList>
    </citation>
    <scope>NUCLEOTIDE SEQUENCE [LARGE SCALE GENOMIC DNA]</scope>
    <source>
        <strain evidence="1 2">VNH31</strain>
    </source>
</reference>
<dbReference type="SFLD" id="SFLDG01129">
    <property type="entry name" value="C1.5:_HAD__Beta-PGM__Phosphata"/>
    <property type="match status" value="1"/>
</dbReference>
<comment type="caution">
    <text evidence="1">The sequence shown here is derived from an EMBL/GenBank/DDBJ whole genome shotgun (WGS) entry which is preliminary data.</text>
</comment>
<organism evidence="1 2">
    <name type="scientific">Pedobacter flavus</name>
    <dbReference type="NCBI Taxonomy" id="3113906"/>
    <lineage>
        <taxon>Bacteria</taxon>
        <taxon>Pseudomonadati</taxon>
        <taxon>Bacteroidota</taxon>
        <taxon>Sphingobacteriia</taxon>
        <taxon>Sphingobacteriales</taxon>
        <taxon>Sphingobacteriaceae</taxon>
        <taxon>Pedobacter</taxon>
    </lineage>
</organism>
<evidence type="ECO:0000313" key="1">
    <source>
        <dbReference type="EMBL" id="MEE1885453.1"/>
    </source>
</evidence>
<dbReference type="InterPro" id="IPR006439">
    <property type="entry name" value="HAD-SF_hydro_IA"/>
</dbReference>
<dbReference type="Gene3D" id="1.10.150.240">
    <property type="entry name" value="Putative phosphatase, domain 2"/>
    <property type="match status" value="1"/>
</dbReference>
<dbReference type="SUPFAM" id="SSF56784">
    <property type="entry name" value="HAD-like"/>
    <property type="match status" value="1"/>
</dbReference>
<dbReference type="SFLD" id="SFLDS00003">
    <property type="entry name" value="Haloacid_Dehalogenase"/>
    <property type="match status" value="1"/>
</dbReference>
<accession>A0ABU7H2J6</accession>
<dbReference type="PANTHER" id="PTHR43611">
    <property type="entry name" value="ALPHA-D-GLUCOSE 1-PHOSPHATE PHOSPHATASE"/>
    <property type="match status" value="1"/>
</dbReference>
<protein>
    <submittedName>
        <fullName evidence="1">HAD family phosphatase</fullName>
    </submittedName>
</protein>
<proteinExistence type="predicted"/>
<dbReference type="Proteomes" id="UP001337681">
    <property type="component" value="Unassembled WGS sequence"/>
</dbReference>
<sequence>MKNFKNIILDYGNVLFEIDFNRAQEAFTNLGISDIDSFFSHKCHHAIFNDLEVGKSTPEEFRNEIRAAANNFSLSDKEIDDAWNSLLIGIPNDDIHQLLLELKAKYKLFLLSNNNEIHYNWIIDYLKRDFNIENYDNHFDKAYFSHHMKLRKPNLNIFEQLIKEQSINPAETLFIDDSPQHLAGAKVLGFNTLLMDVKPQYLRSFLEENKII</sequence>